<gene>
    <name evidence="2" type="ORF">NDU88_000948</name>
</gene>
<dbReference type="AlphaFoldDB" id="A0AAV7SYG6"/>
<keyword evidence="1" id="KW-1133">Transmembrane helix</keyword>
<name>A0AAV7SYG6_PLEWA</name>
<protein>
    <submittedName>
        <fullName evidence="2">Uncharacterized protein</fullName>
    </submittedName>
</protein>
<feature type="transmembrane region" description="Helical" evidence="1">
    <location>
        <begin position="102"/>
        <end position="121"/>
    </location>
</feature>
<comment type="caution">
    <text evidence="2">The sequence shown here is derived from an EMBL/GenBank/DDBJ whole genome shotgun (WGS) entry which is preliminary data.</text>
</comment>
<feature type="transmembrane region" description="Helical" evidence="1">
    <location>
        <begin position="205"/>
        <end position="231"/>
    </location>
</feature>
<dbReference type="EMBL" id="JANPWB010000007">
    <property type="protein sequence ID" value="KAJ1169041.1"/>
    <property type="molecule type" value="Genomic_DNA"/>
</dbReference>
<sequence length="241" mass="24858">MIVTSVINKNQLGQIQKSVYTNMYTNYTSLDINEIIVRGSVSQNAETHSALLRLACHLLVQTVLGVMPHVCWAGSRTSPAASDGWPLGMIAMSGVVVLSEHVAGLVAVVAAVSVAAVLAGVHVSAPVEGHSRTSPTASDGFPLGMMLVTVGEAADVLVAVPCPDLLFGLCPFPTFDVAAGALPLSPFGLEEPLLADRCGISLRHVGTFFTLAGGGMACFLASLGGTLAALMGGRPRCDWTS</sequence>
<evidence type="ECO:0000313" key="3">
    <source>
        <dbReference type="Proteomes" id="UP001066276"/>
    </source>
</evidence>
<organism evidence="2 3">
    <name type="scientific">Pleurodeles waltl</name>
    <name type="common">Iberian ribbed newt</name>
    <dbReference type="NCBI Taxonomy" id="8319"/>
    <lineage>
        <taxon>Eukaryota</taxon>
        <taxon>Metazoa</taxon>
        <taxon>Chordata</taxon>
        <taxon>Craniata</taxon>
        <taxon>Vertebrata</taxon>
        <taxon>Euteleostomi</taxon>
        <taxon>Amphibia</taxon>
        <taxon>Batrachia</taxon>
        <taxon>Caudata</taxon>
        <taxon>Salamandroidea</taxon>
        <taxon>Salamandridae</taxon>
        <taxon>Pleurodelinae</taxon>
        <taxon>Pleurodeles</taxon>
    </lineage>
</organism>
<keyword evidence="3" id="KW-1185">Reference proteome</keyword>
<evidence type="ECO:0000313" key="2">
    <source>
        <dbReference type="EMBL" id="KAJ1169041.1"/>
    </source>
</evidence>
<reference evidence="2" key="1">
    <citation type="journal article" date="2022" name="bioRxiv">
        <title>Sequencing and chromosome-scale assembly of the giantPleurodeles waltlgenome.</title>
        <authorList>
            <person name="Brown T."/>
            <person name="Elewa A."/>
            <person name="Iarovenko S."/>
            <person name="Subramanian E."/>
            <person name="Araus A.J."/>
            <person name="Petzold A."/>
            <person name="Susuki M."/>
            <person name="Suzuki K.-i.T."/>
            <person name="Hayashi T."/>
            <person name="Toyoda A."/>
            <person name="Oliveira C."/>
            <person name="Osipova E."/>
            <person name="Leigh N.D."/>
            <person name="Simon A."/>
            <person name="Yun M.H."/>
        </authorList>
    </citation>
    <scope>NUCLEOTIDE SEQUENCE</scope>
    <source>
        <strain evidence="2">20211129_DDA</strain>
        <tissue evidence="2">Liver</tissue>
    </source>
</reference>
<dbReference type="Proteomes" id="UP001066276">
    <property type="component" value="Chromosome 4_1"/>
</dbReference>
<keyword evidence="1" id="KW-0812">Transmembrane</keyword>
<accession>A0AAV7SYG6</accession>
<evidence type="ECO:0000256" key="1">
    <source>
        <dbReference type="SAM" id="Phobius"/>
    </source>
</evidence>
<proteinExistence type="predicted"/>
<keyword evidence="1" id="KW-0472">Membrane</keyword>